<proteinExistence type="predicted"/>
<sequence length="68" mass="8236">MFGIWQHWHKLLAHFLSHILFPMQQLLLDNKPHSFLGLDKLKKLLSCKHSGHRLRRHLDELMIHHKNN</sequence>
<evidence type="ECO:0000313" key="1">
    <source>
        <dbReference type="EMBL" id="CRK94575.1"/>
    </source>
</evidence>
<protein>
    <submittedName>
        <fullName evidence="1">CLUMA_CG008075, isoform A</fullName>
    </submittedName>
</protein>
<dbReference type="EMBL" id="CVRI01000039">
    <property type="protein sequence ID" value="CRK94575.1"/>
    <property type="molecule type" value="Genomic_DNA"/>
</dbReference>
<reference evidence="1 2" key="1">
    <citation type="submission" date="2015-04" db="EMBL/GenBank/DDBJ databases">
        <authorList>
            <person name="Syromyatnikov M.Y."/>
            <person name="Popov V.N."/>
        </authorList>
    </citation>
    <scope>NUCLEOTIDE SEQUENCE [LARGE SCALE GENOMIC DNA]</scope>
</reference>
<accession>A0A1J1I2K4</accession>
<keyword evidence="2" id="KW-1185">Reference proteome</keyword>
<dbReference type="Proteomes" id="UP000183832">
    <property type="component" value="Unassembled WGS sequence"/>
</dbReference>
<organism evidence="1 2">
    <name type="scientific">Clunio marinus</name>
    <dbReference type="NCBI Taxonomy" id="568069"/>
    <lineage>
        <taxon>Eukaryota</taxon>
        <taxon>Metazoa</taxon>
        <taxon>Ecdysozoa</taxon>
        <taxon>Arthropoda</taxon>
        <taxon>Hexapoda</taxon>
        <taxon>Insecta</taxon>
        <taxon>Pterygota</taxon>
        <taxon>Neoptera</taxon>
        <taxon>Endopterygota</taxon>
        <taxon>Diptera</taxon>
        <taxon>Nematocera</taxon>
        <taxon>Chironomoidea</taxon>
        <taxon>Chironomidae</taxon>
        <taxon>Clunio</taxon>
    </lineage>
</organism>
<gene>
    <name evidence="1" type="ORF">CLUMA_CG008075</name>
</gene>
<dbReference type="AlphaFoldDB" id="A0A1J1I2K4"/>
<name>A0A1J1I2K4_9DIPT</name>
<evidence type="ECO:0000313" key="2">
    <source>
        <dbReference type="Proteomes" id="UP000183832"/>
    </source>
</evidence>